<feature type="compositionally biased region" description="Basic and acidic residues" evidence="1">
    <location>
        <begin position="110"/>
        <end position="131"/>
    </location>
</feature>
<organism evidence="3 4">
    <name type="scientific">Compostibacter hankyongensis</name>
    <dbReference type="NCBI Taxonomy" id="1007089"/>
    <lineage>
        <taxon>Bacteria</taxon>
        <taxon>Pseudomonadati</taxon>
        <taxon>Bacteroidota</taxon>
        <taxon>Chitinophagia</taxon>
        <taxon>Chitinophagales</taxon>
        <taxon>Chitinophagaceae</taxon>
        <taxon>Compostibacter</taxon>
    </lineage>
</organism>
<feature type="domain" description="Prokaryotic-type class I peptide chain release factors" evidence="2">
    <location>
        <begin position="7"/>
        <end position="128"/>
    </location>
</feature>
<dbReference type="Gene3D" id="3.30.160.20">
    <property type="match status" value="1"/>
</dbReference>
<protein>
    <submittedName>
        <fullName evidence="3">Alternative ribosome rescue aminoacyl-tRNA hydrolase ArfB</fullName>
    </submittedName>
</protein>
<reference evidence="4" key="1">
    <citation type="journal article" date="2019" name="Int. J. Syst. Evol. Microbiol.">
        <title>The Global Catalogue of Microorganisms (GCM) 10K type strain sequencing project: providing services to taxonomists for standard genome sequencing and annotation.</title>
        <authorList>
            <consortium name="The Broad Institute Genomics Platform"/>
            <consortium name="The Broad Institute Genome Sequencing Center for Infectious Disease"/>
            <person name="Wu L."/>
            <person name="Ma J."/>
        </authorList>
    </citation>
    <scope>NUCLEOTIDE SEQUENCE [LARGE SCALE GENOMIC DNA]</scope>
    <source>
        <strain evidence="4">JCM 17664</strain>
    </source>
</reference>
<dbReference type="SUPFAM" id="SSF110916">
    <property type="entry name" value="Peptidyl-tRNA hydrolase domain-like"/>
    <property type="match status" value="1"/>
</dbReference>
<dbReference type="EMBL" id="BAABFN010000001">
    <property type="protein sequence ID" value="GAA4302207.1"/>
    <property type="molecule type" value="Genomic_DNA"/>
</dbReference>
<evidence type="ECO:0000313" key="4">
    <source>
        <dbReference type="Proteomes" id="UP001501207"/>
    </source>
</evidence>
<dbReference type="NCBIfam" id="NF006718">
    <property type="entry name" value="PRK09256.1"/>
    <property type="match status" value="1"/>
</dbReference>
<keyword evidence="4" id="KW-1185">Reference proteome</keyword>
<evidence type="ECO:0000313" key="3">
    <source>
        <dbReference type="EMBL" id="GAA4302207.1"/>
    </source>
</evidence>
<comment type="caution">
    <text evidence="3">The sequence shown here is derived from an EMBL/GenBank/DDBJ whole genome shotgun (WGS) entry which is preliminary data.</text>
</comment>
<evidence type="ECO:0000259" key="2">
    <source>
        <dbReference type="Pfam" id="PF00472"/>
    </source>
</evidence>
<dbReference type="GO" id="GO:0016787">
    <property type="term" value="F:hydrolase activity"/>
    <property type="evidence" value="ECO:0007669"/>
    <property type="project" value="UniProtKB-KW"/>
</dbReference>
<feature type="region of interest" description="Disordered" evidence="1">
    <location>
        <begin position="100"/>
        <end position="131"/>
    </location>
</feature>
<gene>
    <name evidence="3" type="primary">arfB</name>
    <name evidence="3" type="ORF">GCM10023143_04470</name>
</gene>
<evidence type="ECO:0000256" key="1">
    <source>
        <dbReference type="SAM" id="MobiDB-lite"/>
    </source>
</evidence>
<dbReference type="Proteomes" id="UP001501207">
    <property type="component" value="Unassembled WGS sequence"/>
</dbReference>
<name>A0ABP8FEX3_9BACT</name>
<keyword evidence="3" id="KW-0378">Hydrolase</keyword>
<dbReference type="PANTHER" id="PTHR47814:SF1">
    <property type="entry name" value="PEPTIDYL-TRNA HYDROLASE ARFB"/>
    <property type="match status" value="1"/>
</dbReference>
<accession>A0ABP8FEX3</accession>
<dbReference type="InterPro" id="IPR000352">
    <property type="entry name" value="Pep_chain_release_fac_I"/>
</dbReference>
<proteinExistence type="predicted"/>
<sequence>MLIDLSSEIVFQTARSGGKGGQHVNKVETMVEGYLDLERSRLLTPAQQQRVREKLSGRISKEGLLRVTAQRARTQGANRKEVVRKMNALVARALVVPKKRIRTKPTAGSVEKRLQEKRIRSERKQQRRKED</sequence>
<dbReference type="PANTHER" id="PTHR47814">
    <property type="entry name" value="PEPTIDYL-TRNA HYDROLASE ARFB"/>
    <property type="match status" value="1"/>
</dbReference>
<dbReference type="Pfam" id="PF00472">
    <property type="entry name" value="RF-1"/>
    <property type="match status" value="1"/>
</dbReference>